<organism evidence="1 4">
    <name type="scientific">Rotaria sordida</name>
    <dbReference type="NCBI Taxonomy" id="392033"/>
    <lineage>
        <taxon>Eukaryota</taxon>
        <taxon>Metazoa</taxon>
        <taxon>Spiralia</taxon>
        <taxon>Gnathifera</taxon>
        <taxon>Rotifera</taxon>
        <taxon>Eurotatoria</taxon>
        <taxon>Bdelloidea</taxon>
        <taxon>Philodinida</taxon>
        <taxon>Philodinidae</taxon>
        <taxon>Rotaria</taxon>
    </lineage>
</organism>
<dbReference type="EMBL" id="CAJOBE010001560">
    <property type="protein sequence ID" value="CAF3754491.1"/>
    <property type="molecule type" value="Genomic_DNA"/>
</dbReference>
<evidence type="ECO:0000313" key="3">
    <source>
        <dbReference type="EMBL" id="CAF3811998.1"/>
    </source>
</evidence>
<dbReference type="EMBL" id="CAJNOO010002077">
    <property type="protein sequence ID" value="CAF1233856.1"/>
    <property type="molecule type" value="Genomic_DNA"/>
</dbReference>
<evidence type="ECO:0000313" key="2">
    <source>
        <dbReference type="EMBL" id="CAF3754491.1"/>
    </source>
</evidence>
<dbReference type="EMBL" id="CAJOAX010002677">
    <property type="protein sequence ID" value="CAF3811998.1"/>
    <property type="molecule type" value="Genomic_DNA"/>
</dbReference>
<dbReference type="AlphaFoldDB" id="A0A814YUJ4"/>
<dbReference type="PANTHER" id="PTHR36649:SF28">
    <property type="entry name" value="UBIQUITIN-LIKE DOMAIN-CONTAINING PROTEIN"/>
    <property type="match status" value="1"/>
</dbReference>
<accession>A0A814YUJ4</accession>
<sequence length="268" mass="31203">MPPYGKNVIEGLNGSARDSAARMEAVRQSCSSYNGQVESITLGDFGLSIDHKLMDPAWNRKYLWSSEDSEKGEYWEQSLNRGGKPYFCPSGWKRYGVKVAENDKEFNARWGNWYIAYHGTRSEYATNILTSGLRMSTKGCFYKKGLPRVYLSPSIEYCAHPRYATPWTKIDENGKTRWFQLVFQCRVNPQSIKTTECETLINHKYKNSVTVDTNFDNNELEWIIPGKEDVYYIKDDIICYGIMMRISDMDPKCLPTSKWWQYVFHDKN</sequence>
<name>A0A814YUJ4_9BILA</name>
<evidence type="ECO:0000313" key="4">
    <source>
        <dbReference type="Proteomes" id="UP000663882"/>
    </source>
</evidence>
<evidence type="ECO:0000313" key="1">
    <source>
        <dbReference type="EMBL" id="CAF1233856.1"/>
    </source>
</evidence>
<dbReference type="Gene3D" id="3.90.228.10">
    <property type="match status" value="1"/>
</dbReference>
<gene>
    <name evidence="2" type="ORF">FNK824_LOCUS12440</name>
    <name evidence="3" type="ORF">OTI717_LOCUS18879</name>
    <name evidence="1" type="ORF">RFH988_LOCUS26312</name>
</gene>
<reference evidence="1" key="1">
    <citation type="submission" date="2021-02" db="EMBL/GenBank/DDBJ databases">
        <authorList>
            <person name="Nowell W R."/>
        </authorList>
    </citation>
    <scope>NUCLEOTIDE SEQUENCE</scope>
</reference>
<protein>
    <submittedName>
        <fullName evidence="1">Uncharacterized protein</fullName>
    </submittedName>
</protein>
<dbReference type="PANTHER" id="PTHR36649">
    <property type="entry name" value="UBIQUITIN-LIKE DOMAIN-CONTAINING PROTEIN"/>
    <property type="match status" value="1"/>
</dbReference>
<dbReference type="Proteomes" id="UP000663874">
    <property type="component" value="Unassembled WGS sequence"/>
</dbReference>
<dbReference type="OrthoDB" id="10062826at2759"/>
<dbReference type="SUPFAM" id="SSF56399">
    <property type="entry name" value="ADP-ribosylation"/>
    <property type="match status" value="1"/>
</dbReference>
<dbReference type="Proteomes" id="UP000663823">
    <property type="component" value="Unassembled WGS sequence"/>
</dbReference>
<comment type="caution">
    <text evidence="1">The sequence shown here is derived from an EMBL/GenBank/DDBJ whole genome shotgun (WGS) entry which is preliminary data.</text>
</comment>
<dbReference type="Proteomes" id="UP000663882">
    <property type="component" value="Unassembled WGS sequence"/>
</dbReference>
<proteinExistence type="predicted"/>